<evidence type="ECO:0000256" key="1">
    <source>
        <dbReference type="SAM" id="SignalP"/>
    </source>
</evidence>
<feature type="signal peptide" evidence="1">
    <location>
        <begin position="1"/>
        <end position="17"/>
    </location>
</feature>
<keyword evidence="3" id="KW-1185">Reference proteome</keyword>
<proteinExistence type="predicted"/>
<feature type="chain" id="PRO_5025654709" description="Secreted protein" evidence="1">
    <location>
        <begin position="18"/>
        <end position="110"/>
    </location>
</feature>
<dbReference type="AlphaFoldDB" id="A0A6A6DQ24"/>
<keyword evidence="1" id="KW-0732">Signal</keyword>
<gene>
    <name evidence="2" type="ORF">K469DRAFT_292828</name>
</gene>
<organism evidence="2 3">
    <name type="scientific">Zopfia rhizophila CBS 207.26</name>
    <dbReference type="NCBI Taxonomy" id="1314779"/>
    <lineage>
        <taxon>Eukaryota</taxon>
        <taxon>Fungi</taxon>
        <taxon>Dikarya</taxon>
        <taxon>Ascomycota</taxon>
        <taxon>Pezizomycotina</taxon>
        <taxon>Dothideomycetes</taxon>
        <taxon>Dothideomycetes incertae sedis</taxon>
        <taxon>Zopfiaceae</taxon>
        <taxon>Zopfia</taxon>
    </lineage>
</organism>
<reference evidence="2" key="1">
    <citation type="journal article" date="2020" name="Stud. Mycol.">
        <title>101 Dothideomycetes genomes: a test case for predicting lifestyles and emergence of pathogens.</title>
        <authorList>
            <person name="Haridas S."/>
            <person name="Albert R."/>
            <person name="Binder M."/>
            <person name="Bloem J."/>
            <person name="Labutti K."/>
            <person name="Salamov A."/>
            <person name="Andreopoulos B."/>
            <person name="Baker S."/>
            <person name="Barry K."/>
            <person name="Bills G."/>
            <person name="Bluhm B."/>
            <person name="Cannon C."/>
            <person name="Castanera R."/>
            <person name="Culley D."/>
            <person name="Daum C."/>
            <person name="Ezra D."/>
            <person name="Gonzalez J."/>
            <person name="Henrissat B."/>
            <person name="Kuo A."/>
            <person name="Liang C."/>
            <person name="Lipzen A."/>
            <person name="Lutzoni F."/>
            <person name="Magnuson J."/>
            <person name="Mondo S."/>
            <person name="Nolan M."/>
            <person name="Ohm R."/>
            <person name="Pangilinan J."/>
            <person name="Park H.-J."/>
            <person name="Ramirez L."/>
            <person name="Alfaro M."/>
            <person name="Sun H."/>
            <person name="Tritt A."/>
            <person name="Yoshinaga Y."/>
            <person name="Zwiers L.-H."/>
            <person name="Turgeon B."/>
            <person name="Goodwin S."/>
            <person name="Spatafora J."/>
            <person name="Crous P."/>
            <person name="Grigoriev I."/>
        </authorList>
    </citation>
    <scope>NUCLEOTIDE SEQUENCE</scope>
    <source>
        <strain evidence="2">CBS 207.26</strain>
    </source>
</reference>
<evidence type="ECO:0008006" key="4">
    <source>
        <dbReference type="Google" id="ProtNLM"/>
    </source>
</evidence>
<accession>A0A6A6DQ24</accession>
<dbReference type="Proteomes" id="UP000800200">
    <property type="component" value="Unassembled WGS sequence"/>
</dbReference>
<dbReference type="EMBL" id="ML994660">
    <property type="protein sequence ID" value="KAF2180020.1"/>
    <property type="molecule type" value="Genomic_DNA"/>
</dbReference>
<name>A0A6A6DQ24_9PEZI</name>
<sequence length="110" mass="12768">MLLLRTTLHSLCKVVVLDSLALLLVSRQKSHFRTQSPHLPFPHETQLLPYHPPLPDSMPIHTLWRLRPAAEISLRPPFHIRYYIHLSVSLSVSDSLGFHSSCIIYPRWLE</sequence>
<evidence type="ECO:0000313" key="2">
    <source>
        <dbReference type="EMBL" id="KAF2180020.1"/>
    </source>
</evidence>
<protein>
    <recommendedName>
        <fullName evidence="4">Secreted protein</fullName>
    </recommendedName>
</protein>
<evidence type="ECO:0000313" key="3">
    <source>
        <dbReference type="Proteomes" id="UP000800200"/>
    </source>
</evidence>